<feature type="compositionally biased region" description="Gly residues" evidence="1">
    <location>
        <begin position="122"/>
        <end position="133"/>
    </location>
</feature>
<feature type="region of interest" description="Disordered" evidence="1">
    <location>
        <begin position="104"/>
        <end position="139"/>
    </location>
</feature>
<protein>
    <recommendedName>
        <fullName evidence="2">HNH nuclease domain-containing protein</fullName>
    </recommendedName>
</protein>
<proteinExistence type="predicted"/>
<keyword evidence="4" id="KW-1185">Reference proteome</keyword>
<evidence type="ECO:0000256" key="1">
    <source>
        <dbReference type="SAM" id="MobiDB-lite"/>
    </source>
</evidence>
<feature type="region of interest" description="Disordered" evidence="1">
    <location>
        <begin position="643"/>
        <end position="665"/>
    </location>
</feature>
<evidence type="ECO:0000313" key="3">
    <source>
        <dbReference type="EMBL" id="PXA68064.1"/>
    </source>
</evidence>
<accession>A0A317ZTN8</accession>
<dbReference type="Gene3D" id="1.10.30.50">
    <property type="match status" value="1"/>
</dbReference>
<evidence type="ECO:0000259" key="2">
    <source>
        <dbReference type="SMART" id="SM00507"/>
    </source>
</evidence>
<feature type="region of interest" description="Disordered" evidence="1">
    <location>
        <begin position="28"/>
        <end position="87"/>
    </location>
</feature>
<sequence length="665" mass="70512">MPPRVDCTSLFLRRHFRYCPVENMTFSRKEADSWQNGGMDEELQKGSTPPMGDTPTGQKSHGRGSSGQSSDGQSALDWNTSLVGPAPEITAPLTSTVAATSVSTAAGTDASPSTADAAPDGSGSGVGDAGAGRGKSQPVWQEPAELPAVQRVLAGSFGEKVGVLRDAARTIRAVMASIDVDTVNDAELVALTQVVEEVGRPVDAARVITATVVAYRARRSLGRESLAWRLGATRDLDLLTRLTRCSDAEMKRRITLGEKVCPRMSTMGAQEPVFPIVAAALTAGELGVEAAAVIVKALGDYTVHGRLYADQAQVRFAEAKLVENATGSRYGHATTDSDTDGGATDGGADEAGAGTGTGPVCRVGDSDLVAVGADHIQAMTPAWQAFLNPDGAAPNAPLLEAKSSFSFGKFRDGLYPLRGGVTPDLKGVMQNLFNTYQSARTAVKFPSAEDQQRIEAGELIPGEILDERTGGEKRADILRGILTQVAQDPRTPTMGGMPPTVMVHVNATDLLKNSGVGWIDGVDGPISMKSINQMIDNGGMQPIFFGGNGAVLGLGSKARCFSPLQRKAITARDGGCIIPGCACPPQWCEVHHVEEWQYGGTTHVDNGVLLCWYHHHTITSSTGWKIRMVRGVPQVKAPHWVDPTEKWRTPDTHRAHDPKTRRPPG</sequence>
<feature type="compositionally biased region" description="Low complexity" evidence="1">
    <location>
        <begin position="331"/>
        <end position="342"/>
    </location>
</feature>
<dbReference type="OrthoDB" id="5177627at2"/>
<dbReference type="InterPro" id="IPR003870">
    <property type="entry name" value="DUF222"/>
</dbReference>
<feature type="region of interest" description="Disordered" evidence="1">
    <location>
        <begin position="329"/>
        <end position="358"/>
    </location>
</feature>
<reference evidence="3 4" key="1">
    <citation type="submission" date="2018-05" db="EMBL/GenBank/DDBJ databases">
        <title>Genetic diversity of glacier-inhabiting Cryobacterium bacteria in China and description of Cryobacterium mengkeensis sp. nov. and Arthrobacter glacialis sp. nov.</title>
        <authorList>
            <person name="Liu Q."/>
            <person name="Xin Y.-H."/>
        </authorList>
    </citation>
    <scope>NUCLEOTIDE SEQUENCE [LARGE SCALE GENOMIC DNA]</scope>
    <source>
        <strain evidence="3 4">SK-1</strain>
    </source>
</reference>
<dbReference type="InterPro" id="IPR003615">
    <property type="entry name" value="HNH_nuc"/>
</dbReference>
<evidence type="ECO:0000313" key="4">
    <source>
        <dbReference type="Proteomes" id="UP000246722"/>
    </source>
</evidence>
<feature type="domain" description="HNH nuclease" evidence="2">
    <location>
        <begin position="564"/>
        <end position="616"/>
    </location>
</feature>
<dbReference type="Proteomes" id="UP000246722">
    <property type="component" value="Unassembled WGS sequence"/>
</dbReference>
<dbReference type="Pfam" id="PF02720">
    <property type="entry name" value="DUF222"/>
    <property type="match status" value="2"/>
</dbReference>
<feature type="compositionally biased region" description="Low complexity" evidence="1">
    <location>
        <begin position="104"/>
        <end position="121"/>
    </location>
</feature>
<dbReference type="AlphaFoldDB" id="A0A317ZTN8"/>
<comment type="caution">
    <text evidence="3">The sequence shown here is derived from an EMBL/GenBank/DDBJ whole genome shotgun (WGS) entry which is preliminary data.</text>
</comment>
<organism evidence="3 4">
    <name type="scientific">Cryobacterium arcticum</name>
    <dbReference type="NCBI Taxonomy" id="670052"/>
    <lineage>
        <taxon>Bacteria</taxon>
        <taxon>Bacillati</taxon>
        <taxon>Actinomycetota</taxon>
        <taxon>Actinomycetes</taxon>
        <taxon>Micrococcales</taxon>
        <taxon>Microbacteriaceae</taxon>
        <taxon>Cryobacterium</taxon>
    </lineage>
</organism>
<gene>
    <name evidence="3" type="ORF">CTB96_15565</name>
</gene>
<dbReference type="EMBL" id="QHLY01000012">
    <property type="protein sequence ID" value="PXA68064.1"/>
    <property type="molecule type" value="Genomic_DNA"/>
</dbReference>
<dbReference type="SMART" id="SM00507">
    <property type="entry name" value="HNHc"/>
    <property type="match status" value="1"/>
</dbReference>
<dbReference type="CDD" id="cd00085">
    <property type="entry name" value="HNHc"/>
    <property type="match status" value="1"/>
</dbReference>
<name>A0A317ZTN8_9MICO</name>